<comment type="caution">
    <text evidence="2">The sequence shown here is derived from an EMBL/GenBank/DDBJ whole genome shotgun (WGS) entry which is preliminary data.</text>
</comment>
<dbReference type="EMBL" id="CAMPGE010015377">
    <property type="protein sequence ID" value="CAI2374004.1"/>
    <property type="molecule type" value="Genomic_DNA"/>
</dbReference>
<evidence type="ECO:0000313" key="2">
    <source>
        <dbReference type="EMBL" id="CAI2374004.1"/>
    </source>
</evidence>
<proteinExistence type="predicted"/>
<dbReference type="Proteomes" id="UP001295684">
    <property type="component" value="Unassembled WGS sequence"/>
</dbReference>
<reference evidence="2" key="1">
    <citation type="submission" date="2023-07" db="EMBL/GenBank/DDBJ databases">
        <authorList>
            <consortium name="AG Swart"/>
            <person name="Singh M."/>
            <person name="Singh A."/>
            <person name="Seah K."/>
            <person name="Emmerich C."/>
        </authorList>
    </citation>
    <scope>NUCLEOTIDE SEQUENCE</scope>
    <source>
        <strain evidence="2">DP1</strain>
    </source>
</reference>
<dbReference type="AlphaFoldDB" id="A0AAD1XJW8"/>
<evidence type="ECO:0000313" key="3">
    <source>
        <dbReference type="Proteomes" id="UP001295684"/>
    </source>
</evidence>
<feature type="region of interest" description="Disordered" evidence="1">
    <location>
        <begin position="212"/>
        <end position="236"/>
    </location>
</feature>
<sequence>MSLNRSIGRKECSTQQSPRLTTKSKKKSIVRHSFHLSPKGLVFDRSFNASQATDRSSQSPRILNSQRRSPRQTITQGLNRSIAENSYDMHRSYLDSSHQSVGMNRASLNSSPRRASITKLKRKSLVNKKPSFGFSFYKMPNTQYYNERVLNSKFLPGKKDHFLDEVCKIKKYVPSPDKYNVTGDLNMQNPEKRKFSKLPRLTIAEEILKKGASTPGPGTYRLDFKPRNHQGKHKNSDRQLGFINEAQYKGKATPLCHDANFKLIEEKPRYTLFKLSKAERSVKIEKKPGLSPCSYEPLEAFKKTQIITRKPGFGKPTKIPTFSDVAAKVKKFVPSPDSYDIFKGEAKIYKPFSRKRR</sequence>
<protein>
    <submittedName>
        <fullName evidence="2">Uncharacterized protein</fullName>
    </submittedName>
</protein>
<keyword evidence="3" id="KW-1185">Reference proteome</keyword>
<evidence type="ECO:0000256" key="1">
    <source>
        <dbReference type="SAM" id="MobiDB-lite"/>
    </source>
</evidence>
<organism evidence="2 3">
    <name type="scientific">Euplotes crassus</name>
    <dbReference type="NCBI Taxonomy" id="5936"/>
    <lineage>
        <taxon>Eukaryota</taxon>
        <taxon>Sar</taxon>
        <taxon>Alveolata</taxon>
        <taxon>Ciliophora</taxon>
        <taxon>Intramacronucleata</taxon>
        <taxon>Spirotrichea</taxon>
        <taxon>Hypotrichia</taxon>
        <taxon>Euplotida</taxon>
        <taxon>Euplotidae</taxon>
        <taxon>Moneuplotes</taxon>
    </lineage>
</organism>
<name>A0AAD1XJW8_EUPCR</name>
<accession>A0AAD1XJW8</accession>
<feature type="region of interest" description="Disordered" evidence="1">
    <location>
        <begin position="49"/>
        <end position="72"/>
    </location>
</feature>
<feature type="region of interest" description="Disordered" evidence="1">
    <location>
        <begin position="1"/>
        <end position="29"/>
    </location>
</feature>
<gene>
    <name evidence="2" type="ORF">ECRASSUSDP1_LOCUS15353</name>
</gene>